<accession>A0A5R8MDF0</accession>
<dbReference type="Pfam" id="PF11720">
    <property type="entry name" value="Inhibitor_I78"/>
    <property type="match status" value="1"/>
</dbReference>
<evidence type="ECO:0008006" key="4">
    <source>
        <dbReference type="Google" id="ProtNLM"/>
    </source>
</evidence>
<dbReference type="PROSITE" id="PS51257">
    <property type="entry name" value="PROKAR_LIPOPROTEIN"/>
    <property type="match status" value="1"/>
</dbReference>
<keyword evidence="3" id="KW-1185">Reference proteome</keyword>
<dbReference type="OrthoDB" id="6049927at2"/>
<reference evidence="2 3" key="1">
    <citation type="journal article" date="2007" name="Int. J. Syst. Evol. Microbiol.">
        <title>Halomonas saccharevitans sp. nov., Halomonas arcis sp. nov. and Halomonas subterranea sp. nov., halophilic bacteria isolated from hypersaline environments of China.</title>
        <authorList>
            <person name="Xu X.W."/>
            <person name="Wu Y.H."/>
            <person name="Zhou Z."/>
            <person name="Wang C.S."/>
            <person name="Zhou Y.G."/>
            <person name="Zhang H.B."/>
            <person name="Wang Y."/>
            <person name="Wu M."/>
        </authorList>
    </citation>
    <scope>NUCLEOTIDE SEQUENCE [LARGE SCALE GENOMIC DNA]</scope>
    <source>
        <strain evidence="2 3">TBZ3</strain>
    </source>
</reference>
<dbReference type="AlphaFoldDB" id="A0A5R8MDF0"/>
<feature type="compositionally biased region" description="Pro residues" evidence="1">
    <location>
        <begin position="28"/>
        <end position="41"/>
    </location>
</feature>
<evidence type="ECO:0000313" key="2">
    <source>
        <dbReference type="EMBL" id="TLF47545.1"/>
    </source>
</evidence>
<name>A0A5R8MDF0_9GAMM</name>
<comment type="caution">
    <text evidence="2">The sequence shown here is derived from an EMBL/GenBank/DDBJ whole genome shotgun (WGS) entry which is preliminary data.</text>
</comment>
<gene>
    <name evidence="2" type="ORF">FEI13_15170</name>
</gene>
<dbReference type="Gene3D" id="3.30.10.10">
    <property type="entry name" value="Trypsin Inhibitor V, subunit A"/>
    <property type="match status" value="1"/>
</dbReference>
<sequence>MEEEKAMPAKALAPIAAALLLAGCVGGSPPPAEAPAPPPPSVAAGESCDATSLQGRVGERFTATLGETLQAESGATTLRVLRPGTAATLDYRQDRLNVRLDERDLITAIDCG</sequence>
<dbReference type="EMBL" id="VBUI01000025">
    <property type="protein sequence ID" value="TLF47545.1"/>
    <property type="molecule type" value="Genomic_DNA"/>
</dbReference>
<dbReference type="InterPro" id="IPR021719">
    <property type="entry name" value="Prot_inh_I78"/>
</dbReference>
<dbReference type="PANTHER" id="PTHR39600:SF1">
    <property type="entry name" value="PEPTIDASE INHIBITOR I78 FAMILY PROTEIN"/>
    <property type="match status" value="1"/>
</dbReference>
<dbReference type="Proteomes" id="UP000306973">
    <property type="component" value="Unassembled WGS sequence"/>
</dbReference>
<evidence type="ECO:0000313" key="3">
    <source>
        <dbReference type="Proteomes" id="UP000306973"/>
    </source>
</evidence>
<feature type="region of interest" description="Disordered" evidence="1">
    <location>
        <begin position="26"/>
        <end position="50"/>
    </location>
</feature>
<protein>
    <recommendedName>
        <fullName evidence="4">Peptidase inhibitor I78 family protein</fullName>
    </recommendedName>
</protein>
<organism evidence="2 3">
    <name type="scientific">Halomonas urmiana</name>
    <dbReference type="NCBI Taxonomy" id="490901"/>
    <lineage>
        <taxon>Bacteria</taxon>
        <taxon>Pseudomonadati</taxon>
        <taxon>Pseudomonadota</taxon>
        <taxon>Gammaproteobacteria</taxon>
        <taxon>Oceanospirillales</taxon>
        <taxon>Halomonadaceae</taxon>
        <taxon>Halomonas</taxon>
    </lineage>
</organism>
<evidence type="ECO:0000256" key="1">
    <source>
        <dbReference type="SAM" id="MobiDB-lite"/>
    </source>
</evidence>
<dbReference type="PANTHER" id="PTHR39600">
    <property type="entry name" value="PEPTIDASE INHIBITOR I78 FAMILY PROTEIN"/>
    <property type="match status" value="1"/>
</dbReference>
<proteinExistence type="predicted"/>